<dbReference type="NCBIfam" id="TIGR03284">
    <property type="entry name" value="thym_sym"/>
    <property type="match status" value="1"/>
</dbReference>
<proteinExistence type="inferred from homology"/>
<comment type="pathway">
    <text evidence="5">Pyrimidine metabolism; dTTP biosynthesis.</text>
</comment>
<keyword evidence="2 5" id="KW-0489">Methyltransferase</keyword>
<name>A0A178TB60_9BACL</name>
<comment type="caution">
    <text evidence="5">Lacks conserved residue(s) required for the propagation of feature annotation.</text>
</comment>
<dbReference type="GO" id="GO:0005829">
    <property type="term" value="C:cytosol"/>
    <property type="evidence" value="ECO:0007669"/>
    <property type="project" value="TreeGrafter"/>
</dbReference>
<dbReference type="RefSeq" id="WP_231110103.1">
    <property type="nucleotide sequence ID" value="NZ_JABJUV010000001.1"/>
</dbReference>
<dbReference type="SUPFAM" id="SSF55831">
    <property type="entry name" value="Thymidylate synthase/dCMP hydroxymethylase"/>
    <property type="match status" value="1"/>
</dbReference>
<dbReference type="GO" id="GO:0006231">
    <property type="term" value="P:dTMP biosynthetic process"/>
    <property type="evidence" value="ECO:0007669"/>
    <property type="project" value="UniProtKB-UniRule"/>
</dbReference>
<gene>
    <name evidence="5" type="primary">thyA</name>
    <name evidence="7" type="ORF">TAF16_1822</name>
</gene>
<feature type="binding site" evidence="5">
    <location>
        <position position="272"/>
    </location>
    <ligand>
        <name>(6R)-5,10-methylene-5,6,7,8-tetrahydrofolate</name>
        <dbReference type="ChEBI" id="CHEBI:15636"/>
    </ligand>
</feature>
<evidence type="ECO:0000256" key="1">
    <source>
        <dbReference type="ARBA" id="ARBA00011947"/>
    </source>
</evidence>
<organism evidence="7 8">
    <name type="scientific">Anoxybacillus flavithermus</name>
    <dbReference type="NCBI Taxonomy" id="33934"/>
    <lineage>
        <taxon>Bacteria</taxon>
        <taxon>Bacillati</taxon>
        <taxon>Bacillota</taxon>
        <taxon>Bacilli</taxon>
        <taxon>Bacillales</taxon>
        <taxon>Anoxybacillaceae</taxon>
        <taxon>Anoxybacillus</taxon>
    </lineage>
</organism>
<keyword evidence="8" id="KW-1185">Reference proteome</keyword>
<dbReference type="Gene3D" id="3.30.572.10">
    <property type="entry name" value="Thymidylate synthase/dCMP hydroxymethylase domain"/>
    <property type="match status" value="1"/>
</dbReference>
<keyword evidence="4 5" id="KW-0545">Nucleotide biosynthesis</keyword>
<dbReference type="EC" id="2.1.1.45" evidence="1 5"/>
<dbReference type="PRINTS" id="PR00108">
    <property type="entry name" value="THYMDSNTHASE"/>
</dbReference>
<dbReference type="GO" id="GO:0006235">
    <property type="term" value="P:dTTP biosynthetic process"/>
    <property type="evidence" value="ECO:0007669"/>
    <property type="project" value="UniProtKB-UniRule"/>
</dbReference>
<dbReference type="PANTHER" id="PTHR11548">
    <property type="entry name" value="THYMIDYLATE SYNTHASE 1"/>
    <property type="match status" value="1"/>
</dbReference>
<dbReference type="AlphaFoldDB" id="A0A178TB60"/>
<dbReference type="GO" id="GO:0032259">
    <property type="term" value="P:methylation"/>
    <property type="evidence" value="ECO:0007669"/>
    <property type="project" value="UniProtKB-KW"/>
</dbReference>
<dbReference type="Proteomes" id="UP000078336">
    <property type="component" value="Unassembled WGS sequence"/>
</dbReference>
<evidence type="ECO:0000313" key="8">
    <source>
        <dbReference type="Proteomes" id="UP000078336"/>
    </source>
</evidence>
<dbReference type="PATRIC" id="fig|33934.7.peg.881"/>
<evidence type="ECO:0000256" key="3">
    <source>
        <dbReference type="ARBA" id="ARBA00022679"/>
    </source>
</evidence>
<dbReference type="GO" id="GO:0004799">
    <property type="term" value="F:thymidylate synthase activity"/>
    <property type="evidence" value="ECO:0007669"/>
    <property type="project" value="UniProtKB-UniRule"/>
</dbReference>
<keyword evidence="3 5" id="KW-0808">Transferase</keyword>
<comment type="subunit">
    <text evidence="5">Homodimer.</text>
</comment>
<comment type="catalytic activity">
    <reaction evidence="5">
        <text>dUMP + (6R)-5,10-methylene-5,6,7,8-tetrahydrofolate = 7,8-dihydrofolate + dTMP</text>
        <dbReference type="Rhea" id="RHEA:12104"/>
        <dbReference type="ChEBI" id="CHEBI:15636"/>
        <dbReference type="ChEBI" id="CHEBI:57451"/>
        <dbReference type="ChEBI" id="CHEBI:63528"/>
        <dbReference type="ChEBI" id="CHEBI:246422"/>
        <dbReference type="EC" id="2.1.1.45"/>
    </reaction>
</comment>
<feature type="binding site" description="in other chain" evidence="5">
    <location>
        <begin position="216"/>
        <end position="218"/>
    </location>
    <ligand>
        <name>dUMP</name>
        <dbReference type="ChEBI" id="CHEBI:246422"/>
        <note>ligand shared between dimeric partners</note>
    </ligand>
</feature>
<dbReference type="InterPro" id="IPR023451">
    <property type="entry name" value="Thymidate_synth/dCMP_Mease_dom"/>
</dbReference>
<sequence length="273" mass="31769">MINPNEQQYLDALKYVLENGQDTGDRTGTGMRSCFGVTMKFDLDKGFPLLTTKKMFVRGVFGELLWFLSGSTSNKELEEKYNIKFWRPWQNEFGELPNIYGKQWVRWEDSRGGTFNQIEYVVNEIKNNPTSRRILFTGWNAPEMQWEDTALPCCHSTVVQFYVENDKLHMYHYQRSGDMFLGVPVNIASYATLLTMIAQQCNLKPATITHTIGVAHIYHNHLEQVKEQLSRTPYEPPKLIIKRKPDSIFDYQLEDFEVADYKHHPLIKGDVAV</sequence>
<feature type="binding site" evidence="5">
    <location>
        <begin position="132"/>
        <end position="133"/>
    </location>
    <ligand>
        <name>dUMP</name>
        <dbReference type="ChEBI" id="CHEBI:246422"/>
        <note>ligand shared between dimeric partners</note>
    </ligand>
</feature>
<feature type="active site" description="Nucleophile" evidence="5">
    <location>
        <position position="154"/>
    </location>
</feature>
<feature type="binding site" description="in other chain" evidence="5">
    <location>
        <begin position="175"/>
        <end position="178"/>
    </location>
    <ligand>
        <name>dUMP</name>
        <dbReference type="ChEBI" id="CHEBI:246422"/>
        <note>ligand shared between dimeric partners</note>
    </ligand>
</feature>
<evidence type="ECO:0000256" key="4">
    <source>
        <dbReference type="ARBA" id="ARBA00022727"/>
    </source>
</evidence>
<dbReference type="NCBIfam" id="NF002497">
    <property type="entry name" value="PRK01827.1-3"/>
    <property type="match status" value="1"/>
</dbReference>
<evidence type="ECO:0000313" key="7">
    <source>
        <dbReference type="EMBL" id="OAO78555.1"/>
    </source>
</evidence>
<dbReference type="HAMAP" id="MF_00008">
    <property type="entry name" value="Thymidy_synth_bact"/>
    <property type="match status" value="1"/>
</dbReference>
<comment type="similarity">
    <text evidence="5">Belongs to the thymidylate synthase family. Bacterial-type ThyA subfamily.</text>
</comment>
<dbReference type="UniPathway" id="UPA00575"/>
<keyword evidence="5" id="KW-0963">Cytoplasm</keyword>
<comment type="caution">
    <text evidence="7">The sequence shown here is derived from an EMBL/GenBank/DDBJ whole genome shotgun (WGS) entry which is preliminary data.</text>
</comment>
<feature type="domain" description="Thymidylate synthase/dCMP hydroxymethylase" evidence="6">
    <location>
        <begin position="7"/>
        <end position="273"/>
    </location>
</feature>
<dbReference type="PANTHER" id="PTHR11548:SF1">
    <property type="entry name" value="THYMIDYLATE SYNTHASE 1"/>
    <property type="match status" value="1"/>
</dbReference>
<feature type="binding site" evidence="5">
    <location>
        <position position="178"/>
    </location>
    <ligand>
        <name>(6R)-5,10-methylene-5,6,7,8-tetrahydrofolate</name>
        <dbReference type="ChEBI" id="CHEBI:15636"/>
    </ligand>
</feature>
<accession>A0A178TB60</accession>
<dbReference type="InterPro" id="IPR036926">
    <property type="entry name" value="Thymidate_synth/dCMP_Mease_sf"/>
</dbReference>
<feature type="binding site" description="in other chain" evidence="5">
    <location>
        <position position="186"/>
    </location>
    <ligand>
        <name>dUMP</name>
        <dbReference type="ChEBI" id="CHEBI:246422"/>
        <note>ligand shared between dimeric partners</note>
    </ligand>
</feature>
<evidence type="ECO:0000259" key="6">
    <source>
        <dbReference type="Pfam" id="PF00303"/>
    </source>
</evidence>
<dbReference type="InterPro" id="IPR045097">
    <property type="entry name" value="Thymidate_synth/dCMP_Mease"/>
</dbReference>
<reference evidence="7 8" key="1">
    <citation type="submission" date="2016-03" db="EMBL/GenBank/DDBJ databases">
        <title>Spore heat resistance.</title>
        <authorList>
            <person name="Boekhorst J."/>
            <person name="Berendsen E.M."/>
            <person name="Wells-Bennik M.H."/>
            <person name="Kuipers O.P."/>
        </authorList>
    </citation>
    <scope>NUCLEOTIDE SEQUENCE [LARGE SCALE GENOMIC DNA]</scope>
    <source>
        <strain evidence="7 8">AF16</strain>
    </source>
</reference>
<dbReference type="InterPro" id="IPR000398">
    <property type="entry name" value="Thymidylate_synthase"/>
</dbReference>
<feature type="binding site" description="in other chain" evidence="5">
    <location>
        <position position="26"/>
    </location>
    <ligand>
        <name>dUMP</name>
        <dbReference type="ChEBI" id="CHEBI:246422"/>
        <note>ligand shared between dimeric partners</note>
    </ligand>
</feature>
<dbReference type="Pfam" id="PF00303">
    <property type="entry name" value="Thymidylat_synt"/>
    <property type="match status" value="1"/>
</dbReference>
<comment type="function">
    <text evidence="5">Catalyzes the reductive methylation of 2'-deoxyuridine-5'-monophosphate (dUMP) to 2'-deoxythymidine-5'-monophosphate (dTMP) while utilizing 5,10-methylenetetrahydrofolate (mTHF) as the methyl donor and reductant in the reaction, yielding dihydrofolate (DHF) as a by-product. This enzymatic reaction provides an intracellular de novo source of dTMP, an essential precursor for DNA biosynthesis.</text>
</comment>
<dbReference type="EMBL" id="LUCQ01000105">
    <property type="protein sequence ID" value="OAO78555.1"/>
    <property type="molecule type" value="Genomic_DNA"/>
</dbReference>
<evidence type="ECO:0000256" key="5">
    <source>
        <dbReference type="HAMAP-Rule" id="MF_00008"/>
    </source>
</evidence>
<comment type="subcellular location">
    <subcellularLocation>
        <location evidence="5">Cytoplasm</location>
    </subcellularLocation>
</comment>
<evidence type="ECO:0000256" key="2">
    <source>
        <dbReference type="ARBA" id="ARBA00022603"/>
    </source>
</evidence>
<dbReference type="CDD" id="cd00351">
    <property type="entry name" value="TS_Pyrimidine_HMase"/>
    <property type="match status" value="1"/>
</dbReference>
<protein>
    <recommendedName>
        <fullName evidence="1 5">Thymidylate synthase</fullName>
        <shortName evidence="5">TS</shortName>
        <shortName evidence="5">TSase</shortName>
        <ecNumber evidence="1 5">2.1.1.45</ecNumber>
    </recommendedName>
</protein>